<reference evidence="6" key="1">
    <citation type="submission" date="2023-07" db="EMBL/GenBank/DDBJ databases">
        <title>Yangia mangrovi SAOS 153D genome.</title>
        <authorList>
            <person name="Verma A."/>
            <person name="Pal Y."/>
            <person name="Sundharam S."/>
            <person name="Bisht B."/>
            <person name="Srinivasan K."/>
        </authorList>
    </citation>
    <scope>NUCLEOTIDE SEQUENCE [LARGE SCALE GENOMIC DNA]</scope>
    <source>
        <strain evidence="6">SAOS 153D</strain>
    </source>
</reference>
<feature type="compositionally biased region" description="Low complexity" evidence="2">
    <location>
        <begin position="65"/>
        <end position="79"/>
    </location>
</feature>
<dbReference type="SUPFAM" id="SSF103088">
    <property type="entry name" value="OmpA-like"/>
    <property type="match status" value="1"/>
</dbReference>
<proteinExistence type="predicted"/>
<evidence type="ECO:0000256" key="2">
    <source>
        <dbReference type="SAM" id="MobiDB-lite"/>
    </source>
</evidence>
<dbReference type="Proteomes" id="UP000217448">
    <property type="component" value="Unassembled WGS sequence"/>
</dbReference>
<feature type="compositionally biased region" description="Basic and acidic residues" evidence="2">
    <location>
        <begin position="127"/>
        <end position="137"/>
    </location>
</feature>
<feature type="region of interest" description="Disordered" evidence="2">
    <location>
        <begin position="20"/>
        <end position="424"/>
    </location>
</feature>
<dbReference type="EMBL" id="NTHN02000003">
    <property type="protein sequence ID" value="MCT4369255.1"/>
    <property type="molecule type" value="Genomic_DNA"/>
</dbReference>
<feature type="compositionally biased region" description="Basic and acidic residues" evidence="2">
    <location>
        <begin position="177"/>
        <end position="195"/>
    </location>
</feature>
<feature type="compositionally biased region" description="Acidic residues" evidence="2">
    <location>
        <begin position="372"/>
        <end position="385"/>
    </location>
</feature>
<feature type="signal peptide" evidence="3">
    <location>
        <begin position="1"/>
        <end position="26"/>
    </location>
</feature>
<feature type="compositionally biased region" description="Polar residues" evidence="2">
    <location>
        <begin position="400"/>
        <end position="413"/>
    </location>
</feature>
<feature type="compositionally biased region" description="Low complexity" evidence="2">
    <location>
        <begin position="302"/>
        <end position="351"/>
    </location>
</feature>
<feature type="compositionally biased region" description="Low complexity" evidence="2">
    <location>
        <begin position="138"/>
        <end position="176"/>
    </location>
</feature>
<feature type="chain" id="PRO_5045759957" evidence="3">
    <location>
        <begin position="27"/>
        <end position="717"/>
    </location>
</feature>
<comment type="caution">
    <text evidence="5">The sequence shown here is derived from an EMBL/GenBank/DDBJ whole genome shotgun (WGS) entry which is preliminary data.</text>
</comment>
<dbReference type="RefSeq" id="WP_260348384.1">
    <property type="nucleotide sequence ID" value="NZ_NTHN02000003.1"/>
</dbReference>
<feature type="compositionally biased region" description="Low complexity" evidence="2">
    <location>
        <begin position="95"/>
        <end position="126"/>
    </location>
</feature>
<evidence type="ECO:0000313" key="6">
    <source>
        <dbReference type="Proteomes" id="UP000217448"/>
    </source>
</evidence>
<dbReference type="InterPro" id="IPR006665">
    <property type="entry name" value="OmpA-like"/>
</dbReference>
<name>A0ABT2KFX7_9RHOB</name>
<dbReference type="PROSITE" id="PS51123">
    <property type="entry name" value="OMPA_2"/>
    <property type="match status" value="1"/>
</dbReference>
<keyword evidence="3" id="KW-0732">Signal</keyword>
<feature type="compositionally biased region" description="Low complexity" evidence="2">
    <location>
        <begin position="243"/>
        <end position="268"/>
    </location>
</feature>
<dbReference type="Gene3D" id="3.30.1330.60">
    <property type="entry name" value="OmpA-like domain"/>
    <property type="match status" value="1"/>
</dbReference>
<dbReference type="InterPro" id="IPR036737">
    <property type="entry name" value="OmpA-like_sf"/>
</dbReference>
<accession>A0ABT2KFX7</accession>
<dbReference type="InterPro" id="IPR050330">
    <property type="entry name" value="Bact_OuterMem_StrucFunc"/>
</dbReference>
<dbReference type="PANTHER" id="PTHR30329">
    <property type="entry name" value="STATOR ELEMENT OF FLAGELLAR MOTOR COMPLEX"/>
    <property type="match status" value="1"/>
</dbReference>
<protein>
    <submittedName>
        <fullName evidence="5">OmpA family protein</fullName>
    </submittedName>
</protein>
<dbReference type="Pfam" id="PF00691">
    <property type="entry name" value="OmpA"/>
    <property type="match status" value="1"/>
</dbReference>
<evidence type="ECO:0000256" key="1">
    <source>
        <dbReference type="PROSITE-ProRule" id="PRU00473"/>
    </source>
</evidence>
<evidence type="ECO:0000256" key="3">
    <source>
        <dbReference type="SAM" id="SignalP"/>
    </source>
</evidence>
<sequence>MTRGLLKSTTMLALAASLAMPMAAQSQEAKADCAQTPDAKACLDKDPKAKGKEAGETAGEKKGKVAAAAGASAETPAAEADLKAGIEAEAEADGALEAPEAQAGTGAATESAPAEKAPAAAAQAEAAPEKAETKTEQQAEAPAPKAQAEAKSAEEAPAPDAAQAQAPEPGAAPAAEAEAKSAETKGSDELKKALEAEQAAQGDATPEPKAASGAEVTADTASEPASAEGSDELKKALEAGQSADADATATPKATAETDATAEADAQPAGTEGADDLKKALEAEQAEQAAQGNATEKPDAPEMEATAADAAPKAPAAEADAEQQAAAPDAEAQPRTAEAEPEAPSAEQQAEAVAREEQQSQTAAAAAAASSEEAPEDAELVEESLTEADVRASDEDFATDLRTQAENEQQAETSTKAKKDDDDEDGLSNFEKAALVGLGTFALSQILDDGAQVVQNTGDRVVVEQDGQYRVLRNDDVLLRQPGSDVKTYRYNDGSTRTVVAYDDGTSVETIKTAGGRVLRRARILPDGQQVVLFDDTQSAQQVVVSELPQARTQRLNFRDLQGEDLAAALASQEAEGVDRAFSLNQIRNIDRVRHLVPEISVDTVTFQTNSAAIRPGEAEELAALGNAMKRMIEENPSEVFLIEGHTDATGPASYNLALSDRRAESVALALSEYFDVPAANMVLQGYGESDLAVQSAGDERENRRAAVRRITPLLQGS</sequence>
<evidence type="ECO:0000313" key="5">
    <source>
        <dbReference type="EMBL" id="MCT4369255.1"/>
    </source>
</evidence>
<evidence type="ECO:0000259" key="4">
    <source>
        <dbReference type="PROSITE" id="PS51123"/>
    </source>
</evidence>
<organism evidence="5 6">
    <name type="scientific">Alloyangia mangrovi</name>
    <dbReference type="NCBI Taxonomy" id="1779329"/>
    <lineage>
        <taxon>Bacteria</taxon>
        <taxon>Pseudomonadati</taxon>
        <taxon>Pseudomonadota</taxon>
        <taxon>Alphaproteobacteria</taxon>
        <taxon>Rhodobacterales</taxon>
        <taxon>Roseobacteraceae</taxon>
        <taxon>Alloyangia</taxon>
    </lineage>
</organism>
<dbReference type="PANTHER" id="PTHR30329:SF21">
    <property type="entry name" value="LIPOPROTEIN YIAD-RELATED"/>
    <property type="match status" value="1"/>
</dbReference>
<feature type="compositionally biased region" description="Low complexity" evidence="2">
    <location>
        <begin position="358"/>
        <end position="371"/>
    </location>
</feature>
<keyword evidence="6" id="KW-1185">Reference proteome</keyword>
<dbReference type="CDD" id="cd07185">
    <property type="entry name" value="OmpA_C-like"/>
    <property type="match status" value="1"/>
</dbReference>
<keyword evidence="1" id="KW-0472">Membrane</keyword>
<feature type="domain" description="OmpA-like" evidence="4">
    <location>
        <begin position="593"/>
        <end position="717"/>
    </location>
</feature>
<feature type="compositionally biased region" description="Basic and acidic residues" evidence="2">
    <location>
        <begin position="41"/>
        <end position="63"/>
    </location>
</feature>
<gene>
    <name evidence="5" type="ORF">CLG85_002390</name>
</gene>